<reference evidence="2 3" key="1">
    <citation type="submission" date="2018-05" db="EMBL/GenBank/DDBJ databases">
        <title>Genomic Encyclopedia of Type Strains, Phase IV (KMG-IV): sequencing the most valuable type-strain genomes for metagenomic binning, comparative biology and taxonomic classification.</title>
        <authorList>
            <person name="Goeker M."/>
        </authorList>
    </citation>
    <scope>NUCLEOTIDE SEQUENCE [LARGE SCALE GENOMIC DNA]</scope>
    <source>
        <strain evidence="2 3">DSM 26006</strain>
    </source>
</reference>
<evidence type="ECO:0000313" key="2">
    <source>
        <dbReference type="EMBL" id="PWW44622.1"/>
    </source>
</evidence>
<dbReference type="Proteomes" id="UP000246483">
    <property type="component" value="Unassembled WGS sequence"/>
</dbReference>
<dbReference type="AlphaFoldDB" id="A0A317R9E2"/>
<evidence type="ECO:0000256" key="1">
    <source>
        <dbReference type="SAM" id="MobiDB-lite"/>
    </source>
</evidence>
<evidence type="ECO:0000313" key="3">
    <source>
        <dbReference type="Proteomes" id="UP000246483"/>
    </source>
</evidence>
<protein>
    <submittedName>
        <fullName evidence="2">Uncharacterized protein</fullName>
    </submittedName>
</protein>
<keyword evidence="3" id="KW-1185">Reference proteome</keyword>
<feature type="region of interest" description="Disordered" evidence="1">
    <location>
        <begin position="1"/>
        <end position="21"/>
    </location>
</feature>
<gene>
    <name evidence="2" type="ORF">DFR36_10788</name>
</gene>
<accession>A0A317R9E2</accession>
<name>A0A317R9E2_9BURK</name>
<comment type="caution">
    <text evidence="2">The sequence shown here is derived from an EMBL/GenBank/DDBJ whole genome shotgun (WGS) entry which is preliminary data.</text>
</comment>
<dbReference type="EMBL" id="QGUB01000007">
    <property type="protein sequence ID" value="PWW44622.1"/>
    <property type="molecule type" value="Genomic_DNA"/>
</dbReference>
<proteinExistence type="predicted"/>
<dbReference type="RefSeq" id="WP_110012385.1">
    <property type="nucleotide sequence ID" value="NZ_QGUB01000007.1"/>
</dbReference>
<dbReference type="OrthoDB" id="5351919at2"/>
<organism evidence="2 3">
    <name type="scientific">Melaminivora alkalimesophila</name>
    <dbReference type="NCBI Taxonomy" id="1165852"/>
    <lineage>
        <taxon>Bacteria</taxon>
        <taxon>Pseudomonadati</taxon>
        <taxon>Pseudomonadota</taxon>
        <taxon>Betaproteobacteria</taxon>
        <taxon>Burkholderiales</taxon>
        <taxon>Comamonadaceae</taxon>
        <taxon>Melaminivora</taxon>
    </lineage>
</organism>
<sequence length="601" mass="65147">MNDGAAPFSAPLPPADPYAPGALPDATGLRGLLRVALPDKGPSKAAGWWGPMDFLLTRSHVDEDGDAYHDGLFVSLWKQWDFWLALPETAPPAATHWAQRAWARLRAPHPTPSGEHDLLVHWRSYGADGRPTHWRPLHEDGGAADPAARQALAEAWAQLLHYWQAAEQERRSGWPTRTRLHATLGPAQVLELAALPLFTEHYNDWSDPERSGLWLGDTWVGVRQPGFRGGRRHAAALKLGWRNGTEGPGDPADDAHAAYQLDVLGEGAGPAPGTAHPPGLVLSYSARQSAPRVPLPGHAARHMEHLLQRFCQAQERLRAAQARLDQQREQQLADLRPGHVVERPPALAQPLPWAAEATDEAVFGPGPMELSRLWQAAARQYATAMRRHWGESGRGGTLPRDARSAHAAAVLQLARELNASGDPGALERFHHRFAFAPAVFARHAQAHGCELRALHWAADGRLLAWTRGRGGAAACWALRLGSGAAGLERLGNATVEELQGATRATRVPLHGLAVQADAEGTGLEALSDAGQVLWQHLLGGTVRCMATAPGDADRLAVGTSNGYLVLLRKAAGPDPLHAATSRLHELRRVLFWEGEARPLLW</sequence>